<keyword evidence="1" id="KW-1185">Reference proteome</keyword>
<evidence type="ECO:0000313" key="1">
    <source>
        <dbReference type="Proteomes" id="UP000887574"/>
    </source>
</evidence>
<protein>
    <submittedName>
        <fullName evidence="2">FLYWCH-type domain-containing protein</fullName>
    </submittedName>
</protein>
<dbReference type="AlphaFoldDB" id="A0A915D0A8"/>
<dbReference type="WBParaSite" id="jg14181">
    <property type="protein sequence ID" value="jg14181"/>
    <property type="gene ID" value="jg14181"/>
</dbReference>
<accession>A0A915D0A8</accession>
<name>A0A915D0A8_9BILA</name>
<reference evidence="2" key="1">
    <citation type="submission" date="2022-11" db="UniProtKB">
        <authorList>
            <consortium name="WormBaseParasite"/>
        </authorList>
    </citation>
    <scope>IDENTIFICATION</scope>
</reference>
<organism evidence="1 2">
    <name type="scientific">Ditylenchus dipsaci</name>
    <dbReference type="NCBI Taxonomy" id="166011"/>
    <lineage>
        <taxon>Eukaryota</taxon>
        <taxon>Metazoa</taxon>
        <taxon>Ecdysozoa</taxon>
        <taxon>Nematoda</taxon>
        <taxon>Chromadorea</taxon>
        <taxon>Rhabditida</taxon>
        <taxon>Tylenchina</taxon>
        <taxon>Tylenchomorpha</taxon>
        <taxon>Sphaerularioidea</taxon>
        <taxon>Anguinidae</taxon>
        <taxon>Anguininae</taxon>
        <taxon>Ditylenchus</taxon>
    </lineage>
</organism>
<dbReference type="Gene3D" id="2.20.25.240">
    <property type="match status" value="1"/>
</dbReference>
<evidence type="ECO:0000313" key="2">
    <source>
        <dbReference type="WBParaSite" id="jg14181"/>
    </source>
</evidence>
<dbReference type="Proteomes" id="UP000887574">
    <property type="component" value="Unplaced"/>
</dbReference>
<sequence length="112" mass="12285">MSSKSSKNKVLVICNGYEMRKGRATKTIQVWRCLKKTCNGSAISSLQTTTDLEPKNSHSCRMSLSNIAKRQKIEQLKADAIKTIGVTSGKVVESAKDMLPDDQLLALPSDKT</sequence>
<proteinExistence type="predicted"/>